<dbReference type="Gene3D" id="1.10.10.10">
    <property type="entry name" value="Winged helix-like DNA-binding domain superfamily/Winged helix DNA-binding domain"/>
    <property type="match status" value="1"/>
</dbReference>
<dbReference type="Gene3D" id="3.40.190.10">
    <property type="entry name" value="Periplasmic binding protein-like II"/>
    <property type="match status" value="2"/>
</dbReference>
<proteinExistence type="inferred from homology"/>
<evidence type="ECO:0000256" key="1">
    <source>
        <dbReference type="ARBA" id="ARBA00009437"/>
    </source>
</evidence>
<dbReference type="Proteomes" id="UP000281343">
    <property type="component" value="Unassembled WGS sequence"/>
</dbReference>
<comment type="caution">
    <text evidence="6">The sequence shown here is derived from an EMBL/GenBank/DDBJ whole genome shotgun (WGS) entry which is preliminary data.</text>
</comment>
<dbReference type="PANTHER" id="PTHR30537">
    <property type="entry name" value="HTH-TYPE TRANSCRIPTIONAL REGULATOR"/>
    <property type="match status" value="1"/>
</dbReference>
<keyword evidence="4" id="KW-0804">Transcription</keyword>
<dbReference type="GO" id="GO:0006351">
    <property type="term" value="P:DNA-templated transcription"/>
    <property type="evidence" value="ECO:0007669"/>
    <property type="project" value="TreeGrafter"/>
</dbReference>
<evidence type="ECO:0000313" key="7">
    <source>
        <dbReference type="Proteomes" id="UP000281343"/>
    </source>
</evidence>
<dbReference type="GO" id="GO:0043565">
    <property type="term" value="F:sequence-specific DNA binding"/>
    <property type="evidence" value="ECO:0007669"/>
    <property type="project" value="TreeGrafter"/>
</dbReference>
<dbReference type="InterPro" id="IPR000847">
    <property type="entry name" value="LysR_HTH_N"/>
</dbReference>
<gene>
    <name evidence="6" type="ORF">D9R08_00970</name>
</gene>
<dbReference type="PANTHER" id="PTHR30537:SF79">
    <property type="entry name" value="TRANSCRIPTIONAL REGULATOR-RELATED"/>
    <property type="match status" value="1"/>
</dbReference>
<dbReference type="AlphaFoldDB" id="A0A3L9Y421"/>
<sequence length="303" mass="33497">MRLHMDWRDIPSLSALRAFEAAARLENYSAAARTLNVTHAAIAQHVRALETHFGQSLIEREGRRMVPTPAGRRLATDLANGFAEIAAGVRTLTEARREGPISLTTTRSFAENWLMPRLSEFWSARPDIPITISSDDRVHDLRREGHHLAIRYGRGVWPGVETRFLSRANTVVVAHPALAARLPETYAAAAPEAVRMLADLPWVVDTSFGELFSWLTVQGLDRADISATELSSSALALAACRAGAGVNMQPYAVVQKDLDEGRLVLLLEQCDTELGYYLVQQPGPLPTRVKVFVDWLVRCAAYC</sequence>
<keyword evidence="2" id="KW-0805">Transcription regulation</keyword>
<keyword evidence="3" id="KW-0238">DNA-binding</keyword>
<reference evidence="6 7" key="1">
    <citation type="submission" date="2018-10" db="EMBL/GenBank/DDBJ databases">
        <authorList>
            <person name="Jung H.S."/>
            <person name="Jeon C.O."/>
        </authorList>
    </citation>
    <scope>NUCLEOTIDE SEQUENCE [LARGE SCALE GENOMIC DNA]</scope>
    <source>
        <strain evidence="6 7">MA-7-27</strain>
    </source>
</reference>
<dbReference type="InterPro" id="IPR036390">
    <property type="entry name" value="WH_DNA-bd_sf"/>
</dbReference>
<accession>A0A3L9Y421</accession>
<feature type="domain" description="HTH lysR-type" evidence="5">
    <location>
        <begin position="11"/>
        <end position="68"/>
    </location>
</feature>
<name>A0A3L9Y421_9RHOB</name>
<dbReference type="SUPFAM" id="SSF53850">
    <property type="entry name" value="Periplasmic binding protein-like II"/>
    <property type="match status" value="1"/>
</dbReference>
<comment type="similarity">
    <text evidence="1">Belongs to the LysR transcriptional regulatory family.</text>
</comment>
<dbReference type="PROSITE" id="PS50931">
    <property type="entry name" value="HTH_LYSR"/>
    <property type="match status" value="1"/>
</dbReference>
<dbReference type="Pfam" id="PF03466">
    <property type="entry name" value="LysR_substrate"/>
    <property type="match status" value="1"/>
</dbReference>
<protein>
    <submittedName>
        <fullName evidence="6">LysR family transcriptional regulator</fullName>
    </submittedName>
</protein>
<keyword evidence="7" id="KW-1185">Reference proteome</keyword>
<organism evidence="6 7">
    <name type="scientific">Rhodophyticola porphyridii</name>
    <dbReference type="NCBI Taxonomy" id="1852017"/>
    <lineage>
        <taxon>Bacteria</taxon>
        <taxon>Pseudomonadati</taxon>
        <taxon>Pseudomonadota</taxon>
        <taxon>Alphaproteobacteria</taxon>
        <taxon>Rhodobacterales</taxon>
        <taxon>Roseobacteraceae</taxon>
        <taxon>Rhodophyticola</taxon>
    </lineage>
</organism>
<dbReference type="InterPro" id="IPR058163">
    <property type="entry name" value="LysR-type_TF_proteobact-type"/>
</dbReference>
<evidence type="ECO:0000256" key="3">
    <source>
        <dbReference type="ARBA" id="ARBA00023125"/>
    </source>
</evidence>
<dbReference type="GO" id="GO:0003700">
    <property type="term" value="F:DNA-binding transcription factor activity"/>
    <property type="evidence" value="ECO:0007669"/>
    <property type="project" value="InterPro"/>
</dbReference>
<evidence type="ECO:0000259" key="5">
    <source>
        <dbReference type="PROSITE" id="PS50931"/>
    </source>
</evidence>
<dbReference type="InterPro" id="IPR036388">
    <property type="entry name" value="WH-like_DNA-bd_sf"/>
</dbReference>
<dbReference type="InterPro" id="IPR005119">
    <property type="entry name" value="LysR_subst-bd"/>
</dbReference>
<evidence type="ECO:0000313" key="6">
    <source>
        <dbReference type="EMBL" id="RMA43544.1"/>
    </source>
</evidence>
<dbReference type="PRINTS" id="PR00039">
    <property type="entry name" value="HTHLYSR"/>
</dbReference>
<dbReference type="SUPFAM" id="SSF46785">
    <property type="entry name" value="Winged helix' DNA-binding domain"/>
    <property type="match status" value="1"/>
</dbReference>
<evidence type="ECO:0000256" key="4">
    <source>
        <dbReference type="ARBA" id="ARBA00023163"/>
    </source>
</evidence>
<dbReference type="Pfam" id="PF00126">
    <property type="entry name" value="HTH_1"/>
    <property type="match status" value="1"/>
</dbReference>
<evidence type="ECO:0000256" key="2">
    <source>
        <dbReference type="ARBA" id="ARBA00023015"/>
    </source>
</evidence>
<dbReference type="EMBL" id="RCNT01000001">
    <property type="protein sequence ID" value="RMA43544.1"/>
    <property type="molecule type" value="Genomic_DNA"/>
</dbReference>